<proteinExistence type="predicted"/>
<organism evidence="1 2">
    <name type="scientific">Vaccinium darrowii</name>
    <dbReference type="NCBI Taxonomy" id="229202"/>
    <lineage>
        <taxon>Eukaryota</taxon>
        <taxon>Viridiplantae</taxon>
        <taxon>Streptophyta</taxon>
        <taxon>Embryophyta</taxon>
        <taxon>Tracheophyta</taxon>
        <taxon>Spermatophyta</taxon>
        <taxon>Magnoliopsida</taxon>
        <taxon>eudicotyledons</taxon>
        <taxon>Gunneridae</taxon>
        <taxon>Pentapetalae</taxon>
        <taxon>asterids</taxon>
        <taxon>Ericales</taxon>
        <taxon>Ericaceae</taxon>
        <taxon>Vaccinioideae</taxon>
        <taxon>Vaccinieae</taxon>
        <taxon>Vaccinium</taxon>
    </lineage>
</organism>
<dbReference type="Proteomes" id="UP000828048">
    <property type="component" value="Chromosome 6"/>
</dbReference>
<evidence type="ECO:0000313" key="2">
    <source>
        <dbReference type="Proteomes" id="UP000828048"/>
    </source>
</evidence>
<gene>
    <name evidence="1" type="ORF">Vadar_004364</name>
</gene>
<sequence length="106" mass="12501">MDISWCTPAMHRGMFFYVCREIRIQDTSWIDRNPGRRYMKCPNIVCDDSIWIDPPMCARSKQIILGLLRRIHKAEGEIETSKLNERKLWVVLAVCVVWIGMLLFKS</sequence>
<accession>A0ACB7X816</accession>
<evidence type="ECO:0000313" key="1">
    <source>
        <dbReference type="EMBL" id="KAH7836686.1"/>
    </source>
</evidence>
<dbReference type="EMBL" id="CM037156">
    <property type="protein sequence ID" value="KAH7836686.1"/>
    <property type="molecule type" value="Genomic_DNA"/>
</dbReference>
<reference evidence="1 2" key="1">
    <citation type="journal article" date="2021" name="Hortic Res">
        <title>High-quality reference genome and annotation aids understanding of berry development for evergreen blueberry (Vaccinium darrowii).</title>
        <authorList>
            <person name="Yu J."/>
            <person name="Hulse-Kemp A.M."/>
            <person name="Babiker E."/>
            <person name="Staton M."/>
        </authorList>
    </citation>
    <scope>NUCLEOTIDE SEQUENCE [LARGE SCALE GENOMIC DNA]</scope>
    <source>
        <strain evidence="2">cv. NJ 8807/NJ 8810</strain>
        <tissue evidence="1">Young leaf</tissue>
    </source>
</reference>
<protein>
    <submittedName>
        <fullName evidence="1">Uncharacterized protein</fullName>
    </submittedName>
</protein>
<keyword evidence="2" id="KW-1185">Reference proteome</keyword>
<comment type="caution">
    <text evidence="1">The sequence shown here is derived from an EMBL/GenBank/DDBJ whole genome shotgun (WGS) entry which is preliminary data.</text>
</comment>
<name>A0ACB7X816_9ERIC</name>